<name>A0A1U8JR09_GOSHI</name>
<dbReference type="GeneID" id="107907974"/>
<dbReference type="KEGG" id="ghi:107907974"/>
<sequence length="128" mass="14157">MVEGTPVGTHILKMIGYIESLERLGFLIGVELAIDVILQSLLDSFSQFVLNFKKNEINKTFLQLLNMLQTVESIMKKIGPKPILIVRKDKGKGKAKAKVKPNKGKVALKPKAGIAKEEKCFHCGKTGH</sequence>
<organism evidence="1 2">
    <name type="scientific">Gossypium hirsutum</name>
    <name type="common">Upland cotton</name>
    <name type="synonym">Gossypium mexicanum</name>
    <dbReference type="NCBI Taxonomy" id="3635"/>
    <lineage>
        <taxon>Eukaryota</taxon>
        <taxon>Viridiplantae</taxon>
        <taxon>Streptophyta</taxon>
        <taxon>Embryophyta</taxon>
        <taxon>Tracheophyta</taxon>
        <taxon>Spermatophyta</taxon>
        <taxon>Magnoliopsida</taxon>
        <taxon>eudicotyledons</taxon>
        <taxon>Gunneridae</taxon>
        <taxon>Pentapetalae</taxon>
        <taxon>rosids</taxon>
        <taxon>malvids</taxon>
        <taxon>Malvales</taxon>
        <taxon>Malvaceae</taxon>
        <taxon>Malvoideae</taxon>
        <taxon>Gossypium</taxon>
    </lineage>
</organism>
<reference evidence="1" key="1">
    <citation type="journal article" date="2020" name="Nat. Genet.">
        <title>Genomic diversifications of five Gossypium allopolyploid species and their impact on cotton improvement.</title>
        <authorList>
            <person name="Chen Z.J."/>
            <person name="Sreedasyam A."/>
            <person name="Ando A."/>
            <person name="Song Q."/>
            <person name="De Santiago L.M."/>
            <person name="Hulse-Kemp A.M."/>
            <person name="Ding M."/>
            <person name="Ye W."/>
            <person name="Kirkbride R.C."/>
            <person name="Jenkins J."/>
            <person name="Plott C."/>
            <person name="Lovell J."/>
            <person name="Lin Y.M."/>
            <person name="Vaughn R."/>
            <person name="Liu B."/>
            <person name="Simpson S."/>
            <person name="Scheffler B.E."/>
            <person name="Wen L."/>
            <person name="Saski C.A."/>
            <person name="Grover C.E."/>
            <person name="Hu G."/>
            <person name="Conover J.L."/>
            <person name="Carlson J.W."/>
            <person name="Shu S."/>
            <person name="Boston L.B."/>
            <person name="Williams M."/>
            <person name="Peterson D.G."/>
            <person name="McGee K."/>
            <person name="Jones D.C."/>
            <person name="Wendel J.F."/>
            <person name="Stelly D.M."/>
            <person name="Grimwood J."/>
            <person name="Schmutz J."/>
        </authorList>
    </citation>
    <scope>NUCLEOTIDE SEQUENCE [LARGE SCALE GENOMIC DNA]</scope>
    <source>
        <strain evidence="1">cv. TM-1</strain>
    </source>
</reference>
<evidence type="ECO:0000313" key="1">
    <source>
        <dbReference type="Proteomes" id="UP000818029"/>
    </source>
</evidence>
<dbReference type="AlphaFoldDB" id="A0A1U8JR09"/>
<proteinExistence type="predicted"/>
<gene>
    <name evidence="2" type="primary">LOC107907974</name>
</gene>
<dbReference type="Proteomes" id="UP000818029">
    <property type="component" value="Chromosome D02"/>
</dbReference>
<dbReference type="RefSeq" id="XP_016690754.1">
    <property type="nucleotide sequence ID" value="XM_016835265.1"/>
</dbReference>
<keyword evidence="1" id="KW-1185">Reference proteome</keyword>
<evidence type="ECO:0000313" key="2">
    <source>
        <dbReference type="RefSeq" id="XP_016690754.1"/>
    </source>
</evidence>
<protein>
    <submittedName>
        <fullName evidence="2">Uncharacterized protein</fullName>
    </submittedName>
</protein>
<accession>A0A1U8JR09</accession>
<dbReference type="PaxDb" id="3635-A0A1U8JR09"/>
<reference evidence="2" key="2">
    <citation type="submission" date="2025-08" db="UniProtKB">
        <authorList>
            <consortium name="RefSeq"/>
        </authorList>
    </citation>
    <scope>IDENTIFICATION</scope>
</reference>